<evidence type="ECO:0000256" key="1">
    <source>
        <dbReference type="SAM" id="Phobius"/>
    </source>
</evidence>
<accession>A0A0P9YIF5</accession>
<keyword evidence="1" id="KW-1133">Transmembrane helix</keyword>
<sequence length="82" mass="9027">MQTVSHVHACRAIQGARRNKMFLTALYVECHTRVSSFIKDREAASGIEYALLAAMVAVALVAFVPEISSRIATMFTNIQKAL</sequence>
<organism evidence="2 3">
    <name type="scientific">Pseudomonas syringae pv. primulae</name>
    <dbReference type="NCBI Taxonomy" id="251707"/>
    <lineage>
        <taxon>Bacteria</taxon>
        <taxon>Pseudomonadati</taxon>
        <taxon>Pseudomonadota</taxon>
        <taxon>Gammaproteobacteria</taxon>
        <taxon>Pseudomonadales</taxon>
        <taxon>Pseudomonadaceae</taxon>
        <taxon>Pseudomonas</taxon>
    </lineage>
</organism>
<dbReference type="AlphaFoldDB" id="A0A0P9YIF5"/>
<dbReference type="PATRIC" id="fig|251707.3.peg.1263"/>
<name>A0A0P9YIF5_9PSED</name>
<feature type="transmembrane region" description="Helical" evidence="1">
    <location>
        <begin position="46"/>
        <end position="64"/>
    </location>
</feature>
<evidence type="ECO:0000313" key="2">
    <source>
        <dbReference type="EMBL" id="KPY37550.1"/>
    </source>
</evidence>
<protein>
    <submittedName>
        <fullName evidence="2">Putative Pilin protein</fullName>
    </submittedName>
</protein>
<dbReference type="Pfam" id="PF04964">
    <property type="entry name" value="Flp_Fap"/>
    <property type="match status" value="1"/>
</dbReference>
<keyword evidence="1" id="KW-0472">Membrane</keyword>
<keyword evidence="1" id="KW-0812">Transmembrane</keyword>
<dbReference type="InterPro" id="IPR007047">
    <property type="entry name" value="Flp_Fap"/>
</dbReference>
<dbReference type="EMBL" id="LJRC01000113">
    <property type="protein sequence ID" value="KPY37550.1"/>
    <property type="molecule type" value="Genomic_DNA"/>
</dbReference>
<comment type="caution">
    <text evidence="2">The sequence shown here is derived from an EMBL/GenBank/DDBJ whole genome shotgun (WGS) entry which is preliminary data.</text>
</comment>
<proteinExistence type="predicted"/>
<evidence type="ECO:0000313" key="3">
    <source>
        <dbReference type="Proteomes" id="UP000050562"/>
    </source>
</evidence>
<reference evidence="2 3" key="1">
    <citation type="submission" date="2015-09" db="EMBL/GenBank/DDBJ databases">
        <title>Genome announcement of multiple Pseudomonas syringae strains.</title>
        <authorList>
            <person name="Thakur S."/>
            <person name="Wang P.W."/>
            <person name="Gong Y."/>
            <person name="Weir B.S."/>
            <person name="Guttman D.S."/>
        </authorList>
    </citation>
    <scope>NUCLEOTIDE SEQUENCE [LARGE SCALE GENOMIC DNA]</scope>
    <source>
        <strain evidence="2 3">ICMP3956</strain>
    </source>
</reference>
<gene>
    <name evidence="2" type="ORF">ALO52_100458</name>
</gene>
<dbReference type="Proteomes" id="UP000050562">
    <property type="component" value="Unassembled WGS sequence"/>
</dbReference>